<dbReference type="PROSITE" id="PS00463">
    <property type="entry name" value="ZN2_CY6_FUNGAL_1"/>
    <property type="match status" value="1"/>
</dbReference>
<evidence type="ECO:0000256" key="1">
    <source>
        <dbReference type="ARBA" id="ARBA00022723"/>
    </source>
</evidence>
<keyword evidence="6" id="KW-1185">Reference proteome</keyword>
<proteinExistence type="predicted"/>
<dbReference type="GO" id="GO:0000981">
    <property type="term" value="F:DNA-binding transcription factor activity, RNA polymerase II-specific"/>
    <property type="evidence" value="ECO:0007669"/>
    <property type="project" value="InterPro"/>
</dbReference>
<accession>A0A9P9DIF6</accession>
<reference evidence="5" key="1">
    <citation type="journal article" date="2021" name="Nat. Commun.">
        <title>Genetic determinants of endophytism in the Arabidopsis root mycobiome.</title>
        <authorList>
            <person name="Mesny F."/>
            <person name="Miyauchi S."/>
            <person name="Thiergart T."/>
            <person name="Pickel B."/>
            <person name="Atanasova L."/>
            <person name="Karlsson M."/>
            <person name="Huettel B."/>
            <person name="Barry K.W."/>
            <person name="Haridas S."/>
            <person name="Chen C."/>
            <person name="Bauer D."/>
            <person name="Andreopoulos W."/>
            <person name="Pangilinan J."/>
            <person name="LaButti K."/>
            <person name="Riley R."/>
            <person name="Lipzen A."/>
            <person name="Clum A."/>
            <person name="Drula E."/>
            <person name="Henrissat B."/>
            <person name="Kohler A."/>
            <person name="Grigoriev I.V."/>
            <person name="Martin F.M."/>
            <person name="Hacquard S."/>
        </authorList>
    </citation>
    <scope>NUCLEOTIDE SEQUENCE</scope>
    <source>
        <strain evidence="5">MPI-CAGE-CH-0243</strain>
    </source>
</reference>
<feature type="region of interest" description="Disordered" evidence="3">
    <location>
        <begin position="470"/>
        <end position="489"/>
    </location>
</feature>
<dbReference type="SMART" id="SM00066">
    <property type="entry name" value="GAL4"/>
    <property type="match status" value="1"/>
</dbReference>
<name>A0A9P9DIF6_9PLEO</name>
<feature type="region of interest" description="Disordered" evidence="3">
    <location>
        <begin position="195"/>
        <end position="224"/>
    </location>
</feature>
<dbReference type="GO" id="GO:0003677">
    <property type="term" value="F:DNA binding"/>
    <property type="evidence" value="ECO:0007669"/>
    <property type="project" value="InterPro"/>
</dbReference>
<feature type="compositionally biased region" description="Polar residues" evidence="3">
    <location>
        <begin position="211"/>
        <end position="224"/>
    </location>
</feature>
<evidence type="ECO:0000313" key="6">
    <source>
        <dbReference type="Proteomes" id="UP000700596"/>
    </source>
</evidence>
<dbReference type="PANTHER" id="PTHR47654">
    <property type="entry name" value="ZN(II)2CYS6 TRANSCRIPTION FACTOR (EUROFUNG)-RELATED"/>
    <property type="match status" value="1"/>
</dbReference>
<dbReference type="SUPFAM" id="SSF57701">
    <property type="entry name" value="Zn2/Cys6 DNA-binding domain"/>
    <property type="match status" value="1"/>
</dbReference>
<evidence type="ECO:0000313" key="5">
    <source>
        <dbReference type="EMBL" id="KAH7119587.1"/>
    </source>
</evidence>
<dbReference type="Pfam" id="PF00172">
    <property type="entry name" value="Zn_clus"/>
    <property type="match status" value="1"/>
</dbReference>
<sequence length="802" mass="89624">MDSLGLQPSGSDRLPKVPIPRLNSRKGNEVLPQTNSKRRVSRACVSCRARKVRCNGGRPCCQNCVGSDQPCIYMDSRRDRLKAATERNHDMIEFLKNLKRSVTQETSGKINDFLLQVTTDAIDTSDAVSPQPRRFSDLVGIPGEVDVLAQVGPNDGLDAVDENLLGNGDNVASEYIGKSFELHHWQREMERIGQPLAKPNGPFRPSGDPSEATSNWQKQTDFSIPPMSSASAYYLDSDGIEVDRTVNPLELPSTDVANRLCDCYMSTIQDSFPIVSRAIFTDQLRQYFTSTLQGRPINLPAKWLAVVNLVFAIGAKYSHLIDADWRADEQDYLLYYSRAHILGLNGADLFSHPDILHIQTTALLAFYYLSVGRVKNAWIFIGFSLRLAHALGLHLRNEDQTGTTAKKENLVRMWWSLYSLEGLVSTIIGQPSSVVEGNCSTPLPLPLAMEQLSDETLAYNFHKLYRDTGTTPDTLKKSPAAPGTPNSGSYLKSRVQVDVITQRVMTELYSVRVVTKPWAHVQEAISGLSEQLEKWSASLPIGLNFTLQNNDASFQRERLILEMHYLGTKILITRPCLCRRDARLANQLNTSGDFDRQIAQACVGAAKAMANLLPDQYDPHYLYRNGPWWCVIHNLMQSLVVLLLEMAYGNALSYSEEILPFTKKLIRGLRAMRSNNQIAKRAYNVAVGILQKLAGQVDADMTDILTEQVADLQKSAASNYSDYFTGEHKHELLFPAGNRNQQPEERELHIGIVSDNQTDYGPMFPYPLGFGYNDPLPLDPNNPDQGFFGRQDACIHSSSRVT</sequence>
<keyword evidence="1" id="KW-0479">Metal-binding</keyword>
<dbReference type="GO" id="GO:0006351">
    <property type="term" value="P:DNA-templated transcription"/>
    <property type="evidence" value="ECO:0007669"/>
    <property type="project" value="InterPro"/>
</dbReference>
<organism evidence="5 6">
    <name type="scientific">Dendryphion nanum</name>
    <dbReference type="NCBI Taxonomy" id="256645"/>
    <lineage>
        <taxon>Eukaryota</taxon>
        <taxon>Fungi</taxon>
        <taxon>Dikarya</taxon>
        <taxon>Ascomycota</taxon>
        <taxon>Pezizomycotina</taxon>
        <taxon>Dothideomycetes</taxon>
        <taxon>Pleosporomycetidae</taxon>
        <taxon>Pleosporales</taxon>
        <taxon>Torulaceae</taxon>
        <taxon>Dendryphion</taxon>
    </lineage>
</organism>
<dbReference type="InterPro" id="IPR007219">
    <property type="entry name" value="XnlR_reg_dom"/>
</dbReference>
<feature type="domain" description="Zn(2)-C6 fungal-type" evidence="4">
    <location>
        <begin position="43"/>
        <end position="73"/>
    </location>
</feature>
<dbReference type="InterPro" id="IPR053230">
    <property type="entry name" value="Trans_reg_galc"/>
</dbReference>
<dbReference type="PANTHER" id="PTHR47654:SF5">
    <property type="entry name" value="TRANSCRIPTION FACTOR DOMAIN-CONTAINING PROTEIN"/>
    <property type="match status" value="1"/>
</dbReference>
<keyword evidence="2" id="KW-0539">Nucleus</keyword>
<feature type="region of interest" description="Disordered" evidence="3">
    <location>
        <begin position="1"/>
        <end position="35"/>
    </location>
</feature>
<dbReference type="Gene3D" id="4.10.240.10">
    <property type="entry name" value="Zn(2)-C6 fungal-type DNA-binding domain"/>
    <property type="match status" value="1"/>
</dbReference>
<dbReference type="GO" id="GO:0008270">
    <property type="term" value="F:zinc ion binding"/>
    <property type="evidence" value="ECO:0007669"/>
    <property type="project" value="InterPro"/>
</dbReference>
<evidence type="ECO:0000259" key="4">
    <source>
        <dbReference type="PROSITE" id="PS50048"/>
    </source>
</evidence>
<feature type="compositionally biased region" description="Polar residues" evidence="3">
    <location>
        <begin position="1"/>
        <end position="10"/>
    </location>
</feature>
<dbReference type="AlphaFoldDB" id="A0A9P9DIF6"/>
<dbReference type="SMART" id="SM00906">
    <property type="entry name" value="Fungal_trans"/>
    <property type="match status" value="1"/>
</dbReference>
<protein>
    <submittedName>
        <fullName evidence="5">C6 transcription factor-like protein</fullName>
    </submittedName>
</protein>
<dbReference type="EMBL" id="JAGMWT010000011">
    <property type="protein sequence ID" value="KAH7119587.1"/>
    <property type="molecule type" value="Genomic_DNA"/>
</dbReference>
<dbReference type="InterPro" id="IPR001138">
    <property type="entry name" value="Zn2Cys6_DnaBD"/>
</dbReference>
<dbReference type="CDD" id="cd00067">
    <property type="entry name" value="GAL4"/>
    <property type="match status" value="1"/>
</dbReference>
<dbReference type="Pfam" id="PF04082">
    <property type="entry name" value="Fungal_trans"/>
    <property type="match status" value="1"/>
</dbReference>
<comment type="caution">
    <text evidence="5">The sequence shown here is derived from an EMBL/GenBank/DDBJ whole genome shotgun (WGS) entry which is preliminary data.</text>
</comment>
<dbReference type="PROSITE" id="PS50048">
    <property type="entry name" value="ZN2_CY6_FUNGAL_2"/>
    <property type="match status" value="1"/>
</dbReference>
<dbReference type="Proteomes" id="UP000700596">
    <property type="component" value="Unassembled WGS sequence"/>
</dbReference>
<dbReference type="OrthoDB" id="424974at2759"/>
<dbReference type="CDD" id="cd12148">
    <property type="entry name" value="fungal_TF_MHR"/>
    <property type="match status" value="1"/>
</dbReference>
<evidence type="ECO:0000256" key="3">
    <source>
        <dbReference type="SAM" id="MobiDB-lite"/>
    </source>
</evidence>
<gene>
    <name evidence="5" type="ORF">B0J11DRAFT_534090</name>
</gene>
<dbReference type="InterPro" id="IPR036864">
    <property type="entry name" value="Zn2-C6_fun-type_DNA-bd_sf"/>
</dbReference>
<evidence type="ECO:0000256" key="2">
    <source>
        <dbReference type="ARBA" id="ARBA00023242"/>
    </source>
</evidence>